<keyword evidence="1" id="KW-0472">Membrane</keyword>
<evidence type="ECO:0000313" key="2">
    <source>
        <dbReference type="Proteomes" id="UP000887540"/>
    </source>
</evidence>
<keyword evidence="1" id="KW-1133">Transmembrane helix</keyword>
<name>A0A914DLF3_9BILA</name>
<protein>
    <submittedName>
        <fullName evidence="3">Uncharacterized protein</fullName>
    </submittedName>
</protein>
<sequence length="124" mass="14015">MFSGLNLLYDQEETYQNDSTSSSCLSNSASTISINANNNSTKELIEALEEDDESPLLTAIPYVVSFFMVILVLWGGAYVFQLIDEVAAEKPLYNVMFYTLQVVCIIVYRLGFESRFEFKVVQIP</sequence>
<reference evidence="3" key="1">
    <citation type="submission" date="2022-11" db="UniProtKB">
        <authorList>
            <consortium name="WormBaseParasite"/>
        </authorList>
    </citation>
    <scope>IDENTIFICATION</scope>
</reference>
<keyword evidence="2" id="KW-1185">Reference proteome</keyword>
<proteinExistence type="predicted"/>
<dbReference type="AlphaFoldDB" id="A0A914DLF3"/>
<evidence type="ECO:0000256" key="1">
    <source>
        <dbReference type="SAM" id="Phobius"/>
    </source>
</evidence>
<feature type="transmembrane region" description="Helical" evidence="1">
    <location>
        <begin position="59"/>
        <end position="80"/>
    </location>
</feature>
<evidence type="ECO:0000313" key="3">
    <source>
        <dbReference type="WBParaSite" id="ACRNAN_scaffold2982.g26791.t1"/>
    </source>
</evidence>
<keyword evidence="1" id="KW-0812">Transmembrane</keyword>
<dbReference type="Proteomes" id="UP000887540">
    <property type="component" value="Unplaced"/>
</dbReference>
<feature type="transmembrane region" description="Helical" evidence="1">
    <location>
        <begin position="92"/>
        <end position="111"/>
    </location>
</feature>
<organism evidence="2 3">
    <name type="scientific">Acrobeloides nanus</name>
    <dbReference type="NCBI Taxonomy" id="290746"/>
    <lineage>
        <taxon>Eukaryota</taxon>
        <taxon>Metazoa</taxon>
        <taxon>Ecdysozoa</taxon>
        <taxon>Nematoda</taxon>
        <taxon>Chromadorea</taxon>
        <taxon>Rhabditida</taxon>
        <taxon>Tylenchina</taxon>
        <taxon>Cephalobomorpha</taxon>
        <taxon>Cephaloboidea</taxon>
        <taxon>Cephalobidae</taxon>
        <taxon>Acrobeloides</taxon>
    </lineage>
</organism>
<accession>A0A914DLF3</accession>
<dbReference type="WBParaSite" id="ACRNAN_scaffold2982.g26791.t1">
    <property type="protein sequence ID" value="ACRNAN_scaffold2982.g26791.t1"/>
    <property type="gene ID" value="ACRNAN_scaffold2982.g26791"/>
</dbReference>